<evidence type="ECO:0000256" key="3">
    <source>
        <dbReference type="ARBA" id="ARBA00022801"/>
    </source>
</evidence>
<dbReference type="Gene3D" id="3.30.750.44">
    <property type="match status" value="1"/>
</dbReference>
<dbReference type="Gene3D" id="2.30.42.10">
    <property type="match status" value="1"/>
</dbReference>
<dbReference type="Gene3D" id="3.90.226.10">
    <property type="entry name" value="2-enoyl-CoA Hydratase, Chain A, domain 1"/>
    <property type="match status" value="1"/>
</dbReference>
<dbReference type="InterPro" id="IPR036034">
    <property type="entry name" value="PDZ_sf"/>
</dbReference>
<dbReference type="InterPro" id="IPR029045">
    <property type="entry name" value="ClpP/crotonase-like_dom_sf"/>
</dbReference>
<feature type="domain" description="PDZ" evidence="6">
    <location>
        <begin position="100"/>
        <end position="170"/>
    </location>
</feature>
<comment type="similarity">
    <text evidence="1 5">Belongs to the peptidase S41A family.</text>
</comment>
<keyword evidence="8" id="KW-1185">Reference proteome</keyword>
<comment type="caution">
    <text evidence="7">The sequence shown here is derived from an EMBL/GenBank/DDBJ whole genome shotgun (WGS) entry which is preliminary data.</text>
</comment>
<dbReference type="GO" id="GO:0004252">
    <property type="term" value="F:serine-type endopeptidase activity"/>
    <property type="evidence" value="ECO:0007669"/>
    <property type="project" value="UniProtKB-EC"/>
</dbReference>
<dbReference type="RefSeq" id="WP_413273165.1">
    <property type="nucleotide sequence ID" value="NZ_JBHFNQ010000196.1"/>
</dbReference>
<dbReference type="InterPro" id="IPR004447">
    <property type="entry name" value="Peptidase_S41A"/>
</dbReference>
<evidence type="ECO:0000313" key="8">
    <source>
        <dbReference type="Proteomes" id="UP001576774"/>
    </source>
</evidence>
<reference evidence="7 8" key="1">
    <citation type="submission" date="2024-09" db="EMBL/GenBank/DDBJ databases">
        <title>Floridaenema gen nov. (Aerosakkonemataceae, Aerosakkonematales ord. nov., Cyanobacteria) from benthic tropical and subtropical fresh waters, with the description of four new species.</title>
        <authorList>
            <person name="Moretto J.A."/>
            <person name="Berthold D.E."/>
            <person name="Lefler F.W."/>
            <person name="Huang I.-S."/>
            <person name="Laughinghouse H. IV."/>
        </authorList>
    </citation>
    <scope>NUCLEOTIDE SEQUENCE [LARGE SCALE GENOMIC DNA]</scope>
    <source>
        <strain evidence="7 8">BLCC-F46</strain>
    </source>
</reference>
<dbReference type="PANTHER" id="PTHR32060:SF30">
    <property type="entry name" value="CARBOXY-TERMINAL PROCESSING PROTEASE CTPA"/>
    <property type="match status" value="1"/>
</dbReference>
<evidence type="ECO:0000313" key="7">
    <source>
        <dbReference type="EMBL" id="MFB2880139.1"/>
    </source>
</evidence>
<dbReference type="InterPro" id="IPR054621">
    <property type="entry name" value="Cterm_S41_CtpA"/>
</dbReference>
<evidence type="ECO:0000256" key="2">
    <source>
        <dbReference type="ARBA" id="ARBA00022670"/>
    </source>
</evidence>
<dbReference type="CDD" id="cd06782">
    <property type="entry name" value="cpPDZ_CPP-like"/>
    <property type="match status" value="1"/>
</dbReference>
<dbReference type="Pfam" id="PF17820">
    <property type="entry name" value="PDZ_6"/>
    <property type="match status" value="1"/>
</dbReference>
<dbReference type="SUPFAM" id="SSF52096">
    <property type="entry name" value="ClpP/crotonase"/>
    <property type="match status" value="1"/>
</dbReference>
<dbReference type="SUPFAM" id="SSF50156">
    <property type="entry name" value="PDZ domain-like"/>
    <property type="match status" value="1"/>
</dbReference>
<dbReference type="GO" id="GO:0006508">
    <property type="term" value="P:proteolysis"/>
    <property type="evidence" value="ECO:0007669"/>
    <property type="project" value="UniProtKB-KW"/>
</dbReference>
<keyword evidence="3 5" id="KW-0378">Hydrolase</keyword>
<dbReference type="Proteomes" id="UP001576774">
    <property type="component" value="Unassembled WGS sequence"/>
</dbReference>
<dbReference type="SMART" id="SM00245">
    <property type="entry name" value="TSPc"/>
    <property type="match status" value="1"/>
</dbReference>
<sequence>MKNRFLRIVLLLILSVILGLGWWVPSAKADTENQKLIAEVWRIVNQSYVDETFNHQNWWLVRQNAMKQRTKNREETYSVIGKMLASLDDPFTRHLQPSQYRNLQVSTSGELTGVGLQIAVDEETGNLLVVTPIVGSPAEKAGIKPGDRILKIDGVSTTQFSLDEAAALMRGPRGSQVVLSVGRQQEGAQEFTLVRDRIALNPVIAELRSSPESVPVGYIRLNQFNGNAVAEVAHAISKLEKLGADAYILDLRNNPGGLLQAGIEIARLWLDRGTIVYTVNRQGIIGSFEATNVALTNDPLVVLVNRGTASASEILAGALQDNQRAQIIGEKTFGKGLIQSLFDLSDGSGLAVTVAKYETPNHHDINKLGITPDRVISWEPTAFDQIATEVDQQYKTAFEILTTPSVVANAG</sequence>
<dbReference type="PANTHER" id="PTHR32060">
    <property type="entry name" value="TAIL-SPECIFIC PROTEASE"/>
    <property type="match status" value="1"/>
</dbReference>
<proteinExistence type="inferred from homology"/>
<protein>
    <submittedName>
        <fullName evidence="7">Carboxyl-terminal processing protease CtpA</fullName>
        <ecNumber evidence="7">3.4.21.102</ecNumber>
    </submittedName>
</protein>
<dbReference type="EC" id="3.4.21.102" evidence="7"/>
<dbReference type="InterPro" id="IPR001478">
    <property type="entry name" value="PDZ"/>
</dbReference>
<dbReference type="Pfam" id="PF03572">
    <property type="entry name" value="Peptidase_S41"/>
    <property type="match status" value="1"/>
</dbReference>
<dbReference type="EMBL" id="JBHFNQ010000196">
    <property type="protein sequence ID" value="MFB2880139.1"/>
    <property type="molecule type" value="Genomic_DNA"/>
</dbReference>
<dbReference type="NCBIfam" id="TIGR00225">
    <property type="entry name" value="prc"/>
    <property type="match status" value="1"/>
</dbReference>
<dbReference type="InterPro" id="IPR005151">
    <property type="entry name" value="Tail-specific_protease"/>
</dbReference>
<evidence type="ECO:0000259" key="6">
    <source>
        <dbReference type="PROSITE" id="PS50106"/>
    </source>
</evidence>
<dbReference type="SMART" id="SM00228">
    <property type="entry name" value="PDZ"/>
    <property type="match status" value="1"/>
</dbReference>
<dbReference type="NCBIfam" id="NF045588">
    <property type="entry name" value="Cterm_S41_CtpA"/>
    <property type="match status" value="1"/>
</dbReference>
<dbReference type="PROSITE" id="PS50106">
    <property type="entry name" value="PDZ"/>
    <property type="match status" value="1"/>
</dbReference>
<accession>A0ABV4XBN7</accession>
<name>A0ABV4XBN7_9CYAN</name>
<organism evidence="7 8">
    <name type="scientific">Floridaenema aerugineum BLCC-F46</name>
    <dbReference type="NCBI Taxonomy" id="3153654"/>
    <lineage>
        <taxon>Bacteria</taxon>
        <taxon>Bacillati</taxon>
        <taxon>Cyanobacteriota</taxon>
        <taxon>Cyanophyceae</taxon>
        <taxon>Oscillatoriophycideae</taxon>
        <taxon>Aerosakkonematales</taxon>
        <taxon>Aerosakkonemataceae</taxon>
        <taxon>Floridanema</taxon>
        <taxon>Floridanema aerugineum</taxon>
    </lineage>
</organism>
<dbReference type="CDD" id="cd07560">
    <property type="entry name" value="Peptidase_S41_CPP"/>
    <property type="match status" value="1"/>
</dbReference>
<gene>
    <name evidence="7" type="primary">ctpA</name>
    <name evidence="7" type="ORF">ACE1CC_25090</name>
</gene>
<evidence type="ECO:0000256" key="5">
    <source>
        <dbReference type="RuleBase" id="RU004404"/>
    </source>
</evidence>
<dbReference type="InterPro" id="IPR041489">
    <property type="entry name" value="PDZ_6"/>
</dbReference>
<keyword evidence="4 5" id="KW-0720">Serine protease</keyword>
<evidence type="ECO:0000256" key="1">
    <source>
        <dbReference type="ARBA" id="ARBA00009179"/>
    </source>
</evidence>
<keyword evidence="2 5" id="KW-0645">Protease</keyword>
<evidence type="ECO:0000256" key="4">
    <source>
        <dbReference type="ARBA" id="ARBA00022825"/>
    </source>
</evidence>